<proteinExistence type="predicted"/>
<accession>A0AB34JFE5</accession>
<dbReference type="PANTHER" id="PTHR32166:SF123">
    <property type="entry name" value="BED-TYPE DOMAIN-CONTAINING PROTEIN"/>
    <property type="match status" value="1"/>
</dbReference>
<organism evidence="3 4">
    <name type="scientific">Prymnesium parvum</name>
    <name type="common">Toxic golden alga</name>
    <dbReference type="NCBI Taxonomy" id="97485"/>
    <lineage>
        <taxon>Eukaryota</taxon>
        <taxon>Haptista</taxon>
        <taxon>Haptophyta</taxon>
        <taxon>Prymnesiophyceae</taxon>
        <taxon>Prymnesiales</taxon>
        <taxon>Prymnesiaceae</taxon>
        <taxon>Prymnesium</taxon>
    </lineage>
</organism>
<feature type="domain" description="HAT C-terminal dimerisation" evidence="2">
    <location>
        <begin position="255"/>
        <end position="326"/>
    </location>
</feature>
<dbReference type="AlphaFoldDB" id="A0AB34JFE5"/>
<evidence type="ECO:0000259" key="2">
    <source>
        <dbReference type="Pfam" id="PF05699"/>
    </source>
</evidence>
<dbReference type="GO" id="GO:0046983">
    <property type="term" value="F:protein dimerization activity"/>
    <property type="evidence" value="ECO:0007669"/>
    <property type="project" value="InterPro"/>
</dbReference>
<comment type="caution">
    <text evidence="3">The sequence shown here is derived from an EMBL/GenBank/DDBJ whole genome shotgun (WGS) entry which is preliminary data.</text>
</comment>
<dbReference type="PANTHER" id="PTHR32166">
    <property type="entry name" value="OSJNBA0013A04.12 PROTEIN"/>
    <property type="match status" value="1"/>
</dbReference>
<evidence type="ECO:0000256" key="1">
    <source>
        <dbReference type="SAM" id="MobiDB-lite"/>
    </source>
</evidence>
<reference evidence="3 4" key="1">
    <citation type="journal article" date="2024" name="Science">
        <title>Giant polyketide synthase enzymes in the biosynthesis of giant marine polyether toxins.</title>
        <authorList>
            <person name="Fallon T.R."/>
            <person name="Shende V.V."/>
            <person name="Wierzbicki I.H."/>
            <person name="Pendleton A.L."/>
            <person name="Watervoot N.F."/>
            <person name="Auber R.P."/>
            <person name="Gonzalez D.J."/>
            <person name="Wisecaver J.H."/>
            <person name="Moore B.S."/>
        </authorList>
    </citation>
    <scope>NUCLEOTIDE SEQUENCE [LARGE SCALE GENOMIC DNA]</scope>
    <source>
        <strain evidence="3 4">12B1</strain>
    </source>
</reference>
<evidence type="ECO:0000313" key="4">
    <source>
        <dbReference type="Proteomes" id="UP001515480"/>
    </source>
</evidence>
<feature type="region of interest" description="Disordered" evidence="1">
    <location>
        <begin position="336"/>
        <end position="361"/>
    </location>
</feature>
<name>A0AB34JFE5_PRYPA</name>
<evidence type="ECO:0000313" key="3">
    <source>
        <dbReference type="EMBL" id="KAL1520695.1"/>
    </source>
</evidence>
<dbReference type="Pfam" id="PF05699">
    <property type="entry name" value="Dimer_Tnp_hAT"/>
    <property type="match status" value="1"/>
</dbReference>
<protein>
    <recommendedName>
        <fullName evidence="2">HAT C-terminal dimerisation domain-containing protein</fullName>
    </recommendedName>
</protein>
<dbReference type="SUPFAM" id="SSF53098">
    <property type="entry name" value="Ribonuclease H-like"/>
    <property type="match status" value="1"/>
</dbReference>
<dbReference type="InterPro" id="IPR012337">
    <property type="entry name" value="RNaseH-like_sf"/>
</dbReference>
<feature type="compositionally biased region" description="Acidic residues" evidence="1">
    <location>
        <begin position="348"/>
        <end position="361"/>
    </location>
</feature>
<sequence>MGRVGVAEDGPGGETQAAWACQSVPSGHSKNASWSSPKIGLYRAKETRFAGKVREMARMLRVKTDLQHVVISAGFAEHSDTTDDGSENSVKSILFDDPGFWKPLVEALNVMTPVVALLRLMDGEAPSMGKIVPRMNEIYDHLMKSTVVWKERALKIHKDRTEYLLSPMHHAGYALDPEFIDHDMHENTQDGLIIVTERLCLRDAMLSMQSTPREMEAARSLTIESPEVASRAGNAMEQLSLYQARDGAFSKSYVKDSAKRMAPGAWWATYGKHLPSLASVACSVLAQPVCASACERNWSIYGQIKRANRTRLRHHVADKLVFCHEALHMRKNLSKASAKQNAVKWDSDTDSDDSDDAEDFR</sequence>
<gene>
    <name evidence="3" type="ORF">AB1Y20_022264</name>
</gene>
<dbReference type="Proteomes" id="UP001515480">
    <property type="component" value="Unassembled WGS sequence"/>
</dbReference>
<keyword evidence="4" id="KW-1185">Reference proteome</keyword>
<dbReference type="InterPro" id="IPR008906">
    <property type="entry name" value="HATC_C_dom"/>
</dbReference>
<dbReference type="EMBL" id="JBGBPQ010000008">
    <property type="protein sequence ID" value="KAL1520695.1"/>
    <property type="molecule type" value="Genomic_DNA"/>
</dbReference>